<accession>A0A8H7A8H4</accession>
<gene>
    <name evidence="1" type="ORF">GJ744_002178</name>
</gene>
<dbReference type="EMBL" id="JAACFV010000136">
    <property type="protein sequence ID" value="KAF7504498.1"/>
    <property type="molecule type" value="Genomic_DNA"/>
</dbReference>
<evidence type="ECO:0000313" key="2">
    <source>
        <dbReference type="Proteomes" id="UP000606974"/>
    </source>
</evidence>
<dbReference type="Proteomes" id="UP000606974">
    <property type="component" value="Unassembled WGS sequence"/>
</dbReference>
<protein>
    <submittedName>
        <fullName evidence="1">Uncharacterized protein</fullName>
    </submittedName>
</protein>
<keyword evidence="2" id="KW-1185">Reference proteome</keyword>
<evidence type="ECO:0000313" key="1">
    <source>
        <dbReference type="EMBL" id="KAF7504498.1"/>
    </source>
</evidence>
<sequence>MPFVGRFYRSANNPASLPLVVDGGVRLELPLIEEFDSIYHWDRPKIAQIRPAYTVALLCCPETKRESFVKVPIQRWGDSYFGRSRELLIEDVGDTFQVNSLFQRRHMISIAAERRISLGIGDIIVRTHAFTDSIKFQGIFSTAAGQAANYNAVIEARILQVGQKFGYDYSMEDLSPRHGFQIIFSRGAVAGKPGDSLLAELLPLDLNNLIVHGVDSPVDHPELNNPPNESEIDGYGLKWWPVGQGLDSMPTHSHVMKTPLDIWNLDTEPFPPISVRMEIMLFDEDESFVDVLDLVIRPKKGSDDQSRRLCTFGY</sequence>
<dbReference type="AlphaFoldDB" id="A0A8H7A8H4"/>
<organism evidence="1 2">
    <name type="scientific">Endocarpon pusillum</name>
    <dbReference type="NCBI Taxonomy" id="364733"/>
    <lineage>
        <taxon>Eukaryota</taxon>
        <taxon>Fungi</taxon>
        <taxon>Dikarya</taxon>
        <taxon>Ascomycota</taxon>
        <taxon>Pezizomycotina</taxon>
        <taxon>Eurotiomycetes</taxon>
        <taxon>Chaetothyriomycetidae</taxon>
        <taxon>Verrucariales</taxon>
        <taxon>Verrucariaceae</taxon>
        <taxon>Endocarpon</taxon>
    </lineage>
</organism>
<comment type="caution">
    <text evidence="1">The sequence shown here is derived from an EMBL/GenBank/DDBJ whole genome shotgun (WGS) entry which is preliminary data.</text>
</comment>
<name>A0A8H7A8H4_9EURO</name>
<proteinExistence type="predicted"/>
<reference evidence="1" key="1">
    <citation type="submission" date="2020-02" db="EMBL/GenBank/DDBJ databases">
        <authorList>
            <person name="Palmer J.M."/>
        </authorList>
    </citation>
    <scope>NUCLEOTIDE SEQUENCE</scope>
    <source>
        <strain evidence="1">EPUS1.4</strain>
        <tissue evidence="1">Thallus</tissue>
    </source>
</reference>